<accession>A0ABU2ZAV7</accession>
<keyword evidence="2" id="KW-1185">Reference proteome</keyword>
<proteinExistence type="predicted"/>
<name>A0ABU2ZAV7_9ACTN</name>
<organism evidence="1 2">
    <name type="scientific">Streptomyces gottesmaniae</name>
    <dbReference type="NCBI Taxonomy" id="3075518"/>
    <lineage>
        <taxon>Bacteria</taxon>
        <taxon>Bacillati</taxon>
        <taxon>Actinomycetota</taxon>
        <taxon>Actinomycetes</taxon>
        <taxon>Kitasatosporales</taxon>
        <taxon>Streptomycetaceae</taxon>
        <taxon>Streptomyces</taxon>
    </lineage>
</organism>
<gene>
    <name evidence="1" type="ORF">RM704_34535</name>
</gene>
<dbReference type="SUPFAM" id="SSF55486">
    <property type="entry name" value="Metalloproteases ('zincins'), catalytic domain"/>
    <property type="match status" value="1"/>
</dbReference>
<protein>
    <submittedName>
        <fullName evidence="1">Uncharacterized protein</fullName>
    </submittedName>
</protein>
<sequence>MTTQESSQRSEFDQLVSAVMGTITRRLGGERQTGPEAAAEGEAIAPTGRSGVYLRLDLPVPPGGVAGAAEAPPAADAGPVATAAVGFPWTSGASSGNGEPATLQQMVSGQTPAQAAEVSAPESAVVSFEELRVDVDGPAPTMTVSGTVWRLTSGRLTWLAKVRKEPNGTYAGPIKYRDGNTALRPGTAIRVQLTGTPPLQPMGALVTFVRPDAPDEVVRYAQVTPHFREVEIEYDRVSDAEQTVEYALHDHPLRPPDLPNTTLTVEEAFSRQGIHVTRTRGSNVIPLSASVNGRWSDIEMHDAMQQHWSAWKPGPSGQGLAQWQVWTLFAGQHDEGPGLGGIMFDYLGSAQRQGCAVFSKSFISERPPNDPDPEAFVRRMRFWTAVHEIGHCFNLAHSWRKSQGTPWIPLPDEPRAFSYMNYPHRFDGGEQAFFAGFRYFFSEEELRFLRHAPERFVQQGNIPWFDHHGFEQARRTAGTGPLQLTLRFNRDTDRQQAYRFAMLEPVFGELKLTNTSSVPTMVNRATLRSDELSILVQREGTTEARMVQPYLRYCLRPEPVLLQPGESLYEQVVLSSGLGGWQISEPGAYRVYAALRSARDGASAATDPSGGQILADPITVRVERPASRDQERLADDVFTDTVGRVLALGGSRVMDDANDVLREVTERIPDTAVARHSAACLATAASVPGKVLATKDGAVSVEAAGTDAEAGGQLAEQAYGDLGAAANTFGHIRLTNDVTRCAVGMDELGRRDSATHLLDGLVHTLEERQVKPEVVRKVQWERQQIAEGHADR</sequence>
<dbReference type="InterPro" id="IPR024079">
    <property type="entry name" value="MetalloPept_cat_dom_sf"/>
</dbReference>
<dbReference type="Proteomes" id="UP001180737">
    <property type="component" value="Unassembled WGS sequence"/>
</dbReference>
<evidence type="ECO:0000313" key="1">
    <source>
        <dbReference type="EMBL" id="MDT0572522.1"/>
    </source>
</evidence>
<evidence type="ECO:0000313" key="2">
    <source>
        <dbReference type="Proteomes" id="UP001180737"/>
    </source>
</evidence>
<comment type="caution">
    <text evidence="1">The sequence shown here is derived from an EMBL/GenBank/DDBJ whole genome shotgun (WGS) entry which is preliminary data.</text>
</comment>
<dbReference type="EMBL" id="JAVRFJ010000039">
    <property type="protein sequence ID" value="MDT0572522.1"/>
    <property type="molecule type" value="Genomic_DNA"/>
</dbReference>
<dbReference type="RefSeq" id="WP_052146015.1">
    <property type="nucleotide sequence ID" value="NZ_JAVRFJ010000039.1"/>
</dbReference>
<dbReference type="Gene3D" id="3.40.390.10">
    <property type="entry name" value="Collagenase (Catalytic Domain)"/>
    <property type="match status" value="1"/>
</dbReference>
<reference evidence="1" key="1">
    <citation type="submission" date="2024-05" db="EMBL/GenBank/DDBJ databases">
        <title>30 novel species of actinomycetes from the DSMZ collection.</title>
        <authorList>
            <person name="Nouioui I."/>
        </authorList>
    </citation>
    <scope>NUCLEOTIDE SEQUENCE</scope>
    <source>
        <strain evidence="1">DSM 3412</strain>
    </source>
</reference>